<evidence type="ECO:0000256" key="1">
    <source>
        <dbReference type="SAM" id="MobiDB-lite"/>
    </source>
</evidence>
<dbReference type="EnsemblMetazoa" id="AALFPA23_001146.R921">
    <property type="protein sequence ID" value="AALFPA23_001146.P921"/>
    <property type="gene ID" value="AALFPA23_001146"/>
</dbReference>
<protein>
    <submittedName>
        <fullName evidence="3">Uncharacterized protein</fullName>
    </submittedName>
</protein>
<dbReference type="Proteomes" id="UP000069940">
    <property type="component" value="Unassembled WGS sequence"/>
</dbReference>
<sequence>MKAFVAVLVLVVAVVADESVQQPTVFLQPPVEHQETKDFNAPWTAENSLVPVADPQQPINVAQQHSYYAPAQQATYNQEDCQQDQQQVNQQYFHHQEQPQYQEQQYHQEQQHYQQNSYQSDNSPASVAVKVTHPDWATSYSNVNRYNNYWPAAPVQYVQATPAPFAHKPAYAPTHAPVPVYSNNVAKWNTWNNQPVHDIVKVPLSVAKYVAITPGSVHIAPLPGHTVSHKVLNVASAGSW</sequence>
<feature type="compositionally biased region" description="Polar residues" evidence="1">
    <location>
        <begin position="116"/>
        <end position="125"/>
    </location>
</feature>
<feature type="region of interest" description="Disordered" evidence="1">
    <location>
        <begin position="96"/>
        <end position="125"/>
    </location>
</feature>
<dbReference type="GeneID" id="109432462"/>
<keyword evidence="4" id="KW-1185">Reference proteome</keyword>
<keyword evidence="2" id="KW-0732">Signal</keyword>
<name>A0ABM1XMZ3_AEDAL</name>
<evidence type="ECO:0000256" key="2">
    <source>
        <dbReference type="SAM" id="SignalP"/>
    </source>
</evidence>
<feature type="chain" id="PRO_5045276388" evidence="2">
    <location>
        <begin position="17"/>
        <end position="240"/>
    </location>
</feature>
<organism evidence="3 4">
    <name type="scientific">Aedes albopictus</name>
    <name type="common">Asian tiger mosquito</name>
    <name type="synonym">Stegomyia albopicta</name>
    <dbReference type="NCBI Taxonomy" id="7160"/>
    <lineage>
        <taxon>Eukaryota</taxon>
        <taxon>Metazoa</taxon>
        <taxon>Ecdysozoa</taxon>
        <taxon>Arthropoda</taxon>
        <taxon>Hexapoda</taxon>
        <taxon>Insecta</taxon>
        <taxon>Pterygota</taxon>
        <taxon>Neoptera</taxon>
        <taxon>Endopterygota</taxon>
        <taxon>Diptera</taxon>
        <taxon>Nematocera</taxon>
        <taxon>Culicoidea</taxon>
        <taxon>Culicidae</taxon>
        <taxon>Culicinae</taxon>
        <taxon>Aedini</taxon>
        <taxon>Aedes</taxon>
        <taxon>Stegomyia</taxon>
    </lineage>
</organism>
<evidence type="ECO:0000313" key="4">
    <source>
        <dbReference type="Proteomes" id="UP000069940"/>
    </source>
</evidence>
<evidence type="ECO:0000313" key="3">
    <source>
        <dbReference type="EnsemblMetazoa" id="AALFPA23_001146.P921"/>
    </source>
</evidence>
<accession>A0ABM1XMZ3</accession>
<feature type="compositionally biased region" description="Low complexity" evidence="1">
    <location>
        <begin position="96"/>
        <end position="115"/>
    </location>
</feature>
<reference evidence="3" key="2">
    <citation type="submission" date="2025-05" db="UniProtKB">
        <authorList>
            <consortium name="EnsemblMetazoa"/>
        </authorList>
    </citation>
    <scope>IDENTIFICATION</scope>
    <source>
        <strain evidence="3">Foshan</strain>
    </source>
</reference>
<reference evidence="4" key="1">
    <citation type="journal article" date="2015" name="Proc. Natl. Acad. Sci. U.S.A.">
        <title>Genome sequence of the Asian Tiger mosquito, Aedes albopictus, reveals insights into its biology, genetics, and evolution.</title>
        <authorList>
            <person name="Chen X.G."/>
            <person name="Jiang X."/>
            <person name="Gu J."/>
            <person name="Xu M."/>
            <person name="Wu Y."/>
            <person name="Deng Y."/>
            <person name="Zhang C."/>
            <person name="Bonizzoni M."/>
            <person name="Dermauw W."/>
            <person name="Vontas J."/>
            <person name="Armbruster P."/>
            <person name="Huang X."/>
            <person name="Yang Y."/>
            <person name="Zhang H."/>
            <person name="He W."/>
            <person name="Peng H."/>
            <person name="Liu Y."/>
            <person name="Wu K."/>
            <person name="Chen J."/>
            <person name="Lirakis M."/>
            <person name="Topalis P."/>
            <person name="Van Leeuwen T."/>
            <person name="Hall A.B."/>
            <person name="Jiang X."/>
            <person name="Thorpe C."/>
            <person name="Mueller R.L."/>
            <person name="Sun C."/>
            <person name="Waterhouse R.M."/>
            <person name="Yan G."/>
            <person name="Tu Z.J."/>
            <person name="Fang X."/>
            <person name="James A.A."/>
        </authorList>
    </citation>
    <scope>NUCLEOTIDE SEQUENCE [LARGE SCALE GENOMIC DNA]</scope>
    <source>
        <strain evidence="4">Foshan</strain>
    </source>
</reference>
<proteinExistence type="predicted"/>
<dbReference type="RefSeq" id="XP_019564337.3">
    <property type="nucleotide sequence ID" value="XM_019708792.3"/>
</dbReference>
<feature type="signal peptide" evidence="2">
    <location>
        <begin position="1"/>
        <end position="16"/>
    </location>
</feature>